<sequence>MNKIHPKTLQDLEFSTVCNHISELCSTDSGKEKAHKISPYTQKEHLLSALNLTNEYLSSFQNENSIPNHYFESIDNEIKLLKIENAQIEINGFRKIASISNTVNTLIPFFRKFREYYPTIHDTSEKIEYNKEIVKAIEKVIDRFGEIKDDATDELYTIRKQIGVVKAKINQSFSSALSTYSSADYLDDIRETVVDNRRVLAVKAMYRRKVKGSIMGSSKTGSIVYIEPEATLQYSRELNNLEYDEKEEIKRILKALTDFLRPYIPLLEDYQDFLTLIDIVSAKAKYAHRMNAILPKISENKTLNLIDAYHPLLYLTNKSKGNKTYPQTIQLTPENRIIVISGPNAGGKSITLKTVGLLQLMLQSGLLIPVHERSEVCIFDRILTDIGDNQSIENHLSTYSYRLKNMNYFLKKCNSKTLFLIDEFGTGSDPELGGALAETFLEEFYHREAFGIITTHYANLKMLANELPHATNANMLFDNKTLEPVFRLILGEAGSSFTFEVAQKNGIPYGLINRAKKKIERGKVRFDATIAKLQKERSKMEKTSSALKDEEIKAKEEAKRLEELNTKIKSKLENYQELYDHNQRMIYLGNKINDISEKYFNDKKRRPLIAEFLKIVETENSKRKKKTTAEKKAEKVKKQQVEQEVIKEVKVIREKKKKEKQKAIKKDQNKPKPVLKVGDRVRLQDGKAVGSIDTIEKNKAVVNYGLFTTNVSIDQLELVEAKK</sequence>
<keyword evidence="3" id="KW-0238">DNA-binding</keyword>
<dbReference type="EMBL" id="CP094358">
    <property type="protein sequence ID" value="UOB17447.1"/>
    <property type="molecule type" value="Genomic_DNA"/>
</dbReference>
<dbReference type="SMART" id="SM00533">
    <property type="entry name" value="MUTSd"/>
    <property type="match status" value="1"/>
</dbReference>
<dbReference type="NCBIfam" id="TIGR01069">
    <property type="entry name" value="mutS2"/>
    <property type="match status" value="1"/>
</dbReference>
<evidence type="ECO:0000256" key="1">
    <source>
        <dbReference type="ARBA" id="ARBA00022741"/>
    </source>
</evidence>
<feature type="coiled-coil region" evidence="4">
    <location>
        <begin position="530"/>
        <end position="581"/>
    </location>
</feature>
<feature type="domain" description="DNA mismatch repair protein MutS core" evidence="5">
    <location>
        <begin position="12"/>
        <end position="316"/>
    </location>
</feature>
<dbReference type="InterPro" id="IPR027417">
    <property type="entry name" value="P-loop_NTPase"/>
</dbReference>
<dbReference type="InterPro" id="IPR005747">
    <property type="entry name" value="MutS2"/>
</dbReference>
<dbReference type="InterPro" id="IPR000432">
    <property type="entry name" value="DNA_mismatch_repair_MutS_C"/>
</dbReference>
<dbReference type="InterPro" id="IPR007696">
    <property type="entry name" value="DNA_mismatch_repair_MutS_core"/>
</dbReference>
<dbReference type="AlphaFoldDB" id="A0A9E6ZKL3"/>
<dbReference type="GO" id="GO:0030983">
    <property type="term" value="F:mismatched DNA binding"/>
    <property type="evidence" value="ECO:0007669"/>
    <property type="project" value="InterPro"/>
</dbReference>
<evidence type="ECO:0000256" key="4">
    <source>
        <dbReference type="SAM" id="Coils"/>
    </source>
</evidence>
<dbReference type="PANTHER" id="PTHR48466">
    <property type="entry name" value="OS10G0509000 PROTEIN-RELATED"/>
    <property type="match status" value="1"/>
</dbReference>
<evidence type="ECO:0000256" key="3">
    <source>
        <dbReference type="ARBA" id="ARBA00023125"/>
    </source>
</evidence>
<gene>
    <name evidence="7" type="ORF">MQE35_17140</name>
</gene>
<dbReference type="GO" id="GO:0140664">
    <property type="term" value="F:ATP-dependent DNA damage sensor activity"/>
    <property type="evidence" value="ECO:0007669"/>
    <property type="project" value="InterPro"/>
</dbReference>
<feature type="domain" description="DNA mismatch repair proteins mutS family" evidence="6">
    <location>
        <begin position="335"/>
        <end position="520"/>
    </location>
</feature>
<dbReference type="PIRSF" id="PIRSF005814">
    <property type="entry name" value="MutS_YshD"/>
    <property type="match status" value="1"/>
</dbReference>
<dbReference type="GO" id="GO:0016887">
    <property type="term" value="F:ATP hydrolysis activity"/>
    <property type="evidence" value="ECO:0007669"/>
    <property type="project" value="InterPro"/>
</dbReference>
<dbReference type="KEGG" id="fbm:MQE35_17140"/>
<keyword evidence="8" id="KW-1185">Reference proteome</keyword>
<keyword evidence="4" id="KW-0175">Coiled coil</keyword>
<dbReference type="SMART" id="SM00534">
    <property type="entry name" value="MUTSac"/>
    <property type="match status" value="1"/>
</dbReference>
<evidence type="ECO:0000259" key="6">
    <source>
        <dbReference type="SMART" id="SM00534"/>
    </source>
</evidence>
<evidence type="ECO:0000313" key="7">
    <source>
        <dbReference type="EMBL" id="UOB17447.1"/>
    </source>
</evidence>
<dbReference type="PANTHER" id="PTHR48466:SF2">
    <property type="entry name" value="OS10G0509000 PROTEIN"/>
    <property type="match status" value="1"/>
</dbReference>
<name>A0A9E6ZKL3_9FLAO</name>
<dbReference type="InterPro" id="IPR036187">
    <property type="entry name" value="DNA_mismatch_repair_MutS_sf"/>
</dbReference>
<dbReference type="GO" id="GO:0004519">
    <property type="term" value="F:endonuclease activity"/>
    <property type="evidence" value="ECO:0007669"/>
    <property type="project" value="InterPro"/>
</dbReference>
<dbReference type="SUPFAM" id="SSF52540">
    <property type="entry name" value="P-loop containing nucleoside triphosphate hydrolases"/>
    <property type="match status" value="1"/>
</dbReference>
<protein>
    <submittedName>
        <fullName evidence="7">DNA mismatch repair protein MutS</fullName>
    </submittedName>
</protein>
<keyword evidence="2" id="KW-0067">ATP-binding</keyword>
<evidence type="ECO:0000313" key="8">
    <source>
        <dbReference type="Proteomes" id="UP000831290"/>
    </source>
</evidence>
<dbReference type="GO" id="GO:0005524">
    <property type="term" value="F:ATP binding"/>
    <property type="evidence" value="ECO:0007669"/>
    <property type="project" value="UniProtKB-KW"/>
</dbReference>
<evidence type="ECO:0000259" key="5">
    <source>
        <dbReference type="SMART" id="SM00533"/>
    </source>
</evidence>
<dbReference type="RefSeq" id="WP_255842906.1">
    <property type="nucleotide sequence ID" value="NZ_CP094358.1"/>
</dbReference>
<accession>A0A9E6ZKL3</accession>
<proteinExistence type="predicted"/>
<dbReference type="SUPFAM" id="SSF48334">
    <property type="entry name" value="DNA repair protein MutS, domain III"/>
    <property type="match status" value="1"/>
</dbReference>
<dbReference type="GO" id="GO:0045910">
    <property type="term" value="P:negative regulation of DNA recombination"/>
    <property type="evidence" value="ECO:0007669"/>
    <property type="project" value="InterPro"/>
</dbReference>
<organism evidence="7 8">
    <name type="scientific">Abyssalbus ytuae</name>
    <dbReference type="NCBI Taxonomy" id="2926907"/>
    <lineage>
        <taxon>Bacteria</taxon>
        <taxon>Pseudomonadati</taxon>
        <taxon>Bacteroidota</taxon>
        <taxon>Flavobacteriia</taxon>
        <taxon>Flavobacteriales</taxon>
        <taxon>Flavobacteriaceae</taxon>
        <taxon>Abyssalbus</taxon>
    </lineage>
</organism>
<dbReference type="InterPro" id="IPR045076">
    <property type="entry name" value="MutS"/>
</dbReference>
<dbReference type="Pfam" id="PF00488">
    <property type="entry name" value="MutS_V"/>
    <property type="match status" value="1"/>
</dbReference>
<evidence type="ECO:0000256" key="2">
    <source>
        <dbReference type="ARBA" id="ARBA00022840"/>
    </source>
</evidence>
<dbReference type="Gene3D" id="3.40.50.300">
    <property type="entry name" value="P-loop containing nucleotide triphosphate hydrolases"/>
    <property type="match status" value="1"/>
</dbReference>
<dbReference type="Proteomes" id="UP000831290">
    <property type="component" value="Chromosome"/>
</dbReference>
<dbReference type="GO" id="GO:0006298">
    <property type="term" value="P:mismatch repair"/>
    <property type="evidence" value="ECO:0007669"/>
    <property type="project" value="InterPro"/>
</dbReference>
<reference evidence="7" key="1">
    <citation type="submission" date="2022-03" db="EMBL/GenBank/DDBJ databases">
        <title>Description of Abyssus ytuae gen. nov., sp. nov., a novel member of the family Flavobacteriaceae isolated from the sediment of Mariana Trench.</title>
        <authorList>
            <person name="Zhang J."/>
            <person name="Xu X."/>
        </authorList>
    </citation>
    <scope>NUCLEOTIDE SEQUENCE</scope>
    <source>
        <strain evidence="7">MT3330</strain>
    </source>
</reference>
<keyword evidence="1" id="KW-0547">Nucleotide-binding</keyword>